<dbReference type="InterPro" id="IPR001482">
    <property type="entry name" value="T2SS/T4SS_dom"/>
</dbReference>
<organism evidence="5 6">
    <name type="scientific">Fodinibius sediminis</name>
    <dbReference type="NCBI Taxonomy" id="1214077"/>
    <lineage>
        <taxon>Bacteria</taxon>
        <taxon>Pseudomonadati</taxon>
        <taxon>Balneolota</taxon>
        <taxon>Balneolia</taxon>
        <taxon>Balneolales</taxon>
        <taxon>Balneolaceae</taxon>
        <taxon>Fodinibius</taxon>
    </lineage>
</organism>
<evidence type="ECO:0000313" key="6">
    <source>
        <dbReference type="Proteomes" id="UP000317593"/>
    </source>
</evidence>
<dbReference type="Gene3D" id="3.40.50.300">
    <property type="entry name" value="P-loop containing nucleotide triphosphate hydrolases"/>
    <property type="match status" value="1"/>
</dbReference>
<dbReference type="CDD" id="cd01129">
    <property type="entry name" value="PulE-GspE-like"/>
    <property type="match status" value="1"/>
</dbReference>
<sequence>MGRVDTHRHIGEILYRKDIISREQLDKAFRLQAMDTDMSARRFSQILLEELELDRDVLMKAIADIFVIREFKLNGEGLEDHKLKEIKEFIDQIQEPLLNEFIDQDAFPISQQNQKVVILTSDPTNPKINDLAGRLSASDFELVYCKQDSLQYLIEQVLYKKNDILEQLSDIEFGEPELPGDEKEGVEEEELDAEINQSMLNKLVEGMLVEAVRQGASDAHVIPTGKTMTEIRFRIDGKLQLWHQQDKVKPEAIIAVVKDKTKNVDRFERDSSQDGFIQRKIDNVNIRFRVSIMPIVGMEFNRKFESIVIRVLDDRKVITDLNKLGLQDNALRLFRKAISKPSGIVIITGPTGSGKSTSLIAALHHVMDPTKNVLTVEDPTEYIIRGARQLKINSHMSFDQSMRGILRHDPDIVLVGEIRDLPTAEIAIKLANTGHLTFSTLHTNDAPSAISRLYKMGVEPFLIANAVNLVMAQRLVRKLCMHCREEIEDLHPELARGLGFTEEEIARTTFYRAHELGCKECNNGYKGRTAIIEALYFTKEIRNLILDAGQNIDEEVIREYAIKNGMMTLRASGRERVKEGITSIEEILAMTVDD</sequence>
<accession>A0A521EMW2</accession>
<dbReference type="GO" id="GO:0016887">
    <property type="term" value="F:ATP hydrolysis activity"/>
    <property type="evidence" value="ECO:0007669"/>
    <property type="project" value="TreeGrafter"/>
</dbReference>
<keyword evidence="3" id="KW-0067">ATP-binding</keyword>
<dbReference type="InterPro" id="IPR037257">
    <property type="entry name" value="T2SS_E_N_sf"/>
</dbReference>
<dbReference type="Pfam" id="PF00437">
    <property type="entry name" value="T2SSE"/>
    <property type="match status" value="1"/>
</dbReference>
<dbReference type="PROSITE" id="PS00662">
    <property type="entry name" value="T2SP_E"/>
    <property type="match status" value="1"/>
</dbReference>
<dbReference type="GO" id="GO:0005524">
    <property type="term" value="F:ATP binding"/>
    <property type="evidence" value="ECO:0007669"/>
    <property type="project" value="UniProtKB-KW"/>
</dbReference>
<protein>
    <submittedName>
        <fullName evidence="5">Type IV pilus assembly protein PilB</fullName>
    </submittedName>
</protein>
<dbReference type="PANTHER" id="PTHR30258">
    <property type="entry name" value="TYPE II SECRETION SYSTEM PROTEIN GSPE-RELATED"/>
    <property type="match status" value="1"/>
</dbReference>
<gene>
    <name evidence="5" type="ORF">SAMN06265218_11768</name>
</gene>
<dbReference type="SUPFAM" id="SSF160246">
    <property type="entry name" value="EspE N-terminal domain-like"/>
    <property type="match status" value="1"/>
</dbReference>
<keyword evidence="2" id="KW-0547">Nucleotide-binding</keyword>
<dbReference type="InterPro" id="IPR027417">
    <property type="entry name" value="P-loop_NTPase"/>
</dbReference>
<dbReference type="SUPFAM" id="SSF52540">
    <property type="entry name" value="P-loop containing nucleoside triphosphate hydrolases"/>
    <property type="match status" value="1"/>
</dbReference>
<evidence type="ECO:0000256" key="1">
    <source>
        <dbReference type="ARBA" id="ARBA00006611"/>
    </source>
</evidence>
<comment type="similarity">
    <text evidence="1">Belongs to the GSP E family.</text>
</comment>
<dbReference type="GO" id="GO:0005886">
    <property type="term" value="C:plasma membrane"/>
    <property type="evidence" value="ECO:0007669"/>
    <property type="project" value="TreeGrafter"/>
</dbReference>
<dbReference type="OrthoDB" id="9808272at2"/>
<feature type="domain" description="Bacterial type II secretion system protein E" evidence="4">
    <location>
        <begin position="406"/>
        <end position="420"/>
    </location>
</feature>
<keyword evidence="6" id="KW-1185">Reference proteome</keyword>
<evidence type="ECO:0000256" key="2">
    <source>
        <dbReference type="ARBA" id="ARBA00022741"/>
    </source>
</evidence>
<proteinExistence type="inferred from homology"/>
<name>A0A521EMW2_9BACT</name>
<evidence type="ECO:0000259" key="4">
    <source>
        <dbReference type="PROSITE" id="PS00662"/>
    </source>
</evidence>
<dbReference type="RefSeq" id="WP_142715639.1">
    <property type="nucleotide sequence ID" value="NZ_FXTH01000017.1"/>
</dbReference>
<dbReference type="Gene3D" id="3.30.450.90">
    <property type="match status" value="1"/>
</dbReference>
<dbReference type="PANTHER" id="PTHR30258:SF1">
    <property type="entry name" value="PROTEIN TRANSPORT PROTEIN HOFB HOMOLOG"/>
    <property type="match status" value="1"/>
</dbReference>
<evidence type="ECO:0000256" key="3">
    <source>
        <dbReference type="ARBA" id="ARBA00022840"/>
    </source>
</evidence>
<dbReference type="Proteomes" id="UP000317593">
    <property type="component" value="Unassembled WGS sequence"/>
</dbReference>
<reference evidence="5 6" key="1">
    <citation type="submission" date="2017-05" db="EMBL/GenBank/DDBJ databases">
        <authorList>
            <person name="Varghese N."/>
            <person name="Submissions S."/>
        </authorList>
    </citation>
    <scope>NUCLEOTIDE SEQUENCE [LARGE SCALE GENOMIC DNA]</scope>
    <source>
        <strain evidence="5 6">DSM 21194</strain>
    </source>
</reference>
<evidence type="ECO:0000313" key="5">
    <source>
        <dbReference type="EMBL" id="SMO85258.1"/>
    </source>
</evidence>
<dbReference type="EMBL" id="FXTH01000017">
    <property type="protein sequence ID" value="SMO85258.1"/>
    <property type="molecule type" value="Genomic_DNA"/>
</dbReference>
<dbReference type="AlphaFoldDB" id="A0A521EMW2"/>